<dbReference type="GO" id="GO:0046872">
    <property type="term" value="F:metal ion binding"/>
    <property type="evidence" value="ECO:0007669"/>
    <property type="project" value="UniProtKB-KW"/>
</dbReference>
<evidence type="ECO:0000313" key="6">
    <source>
        <dbReference type="EMBL" id="PDO10989.1"/>
    </source>
</evidence>
<dbReference type="Proteomes" id="UP000243688">
    <property type="component" value="Unassembled WGS sequence"/>
</dbReference>
<evidence type="ECO:0000259" key="5">
    <source>
        <dbReference type="SMART" id="SM00729"/>
    </source>
</evidence>
<keyword evidence="3" id="KW-0411">Iron-sulfur</keyword>
<dbReference type="SFLD" id="SFLDS00029">
    <property type="entry name" value="Radical_SAM"/>
    <property type="match status" value="1"/>
</dbReference>
<dbReference type="Pfam" id="PF04055">
    <property type="entry name" value="Radical_SAM"/>
    <property type="match status" value="1"/>
</dbReference>
<dbReference type="Gene3D" id="3.80.30.30">
    <property type="match status" value="1"/>
</dbReference>
<evidence type="ECO:0000256" key="1">
    <source>
        <dbReference type="ARBA" id="ARBA00022723"/>
    </source>
</evidence>
<feature type="region of interest" description="Disordered" evidence="4">
    <location>
        <begin position="289"/>
        <end position="317"/>
    </location>
</feature>
<dbReference type="SFLD" id="SFLDG01084">
    <property type="entry name" value="Uncharacterised_Radical_SAM_Su"/>
    <property type="match status" value="1"/>
</dbReference>
<organism evidence="6 7">
    <name type="scientific">Candidatus Reconcilbacillus cellulovorans</name>
    <dbReference type="NCBI Taxonomy" id="1906605"/>
    <lineage>
        <taxon>Bacteria</taxon>
        <taxon>Bacillati</taxon>
        <taxon>Bacillota</taxon>
        <taxon>Bacilli</taxon>
        <taxon>Bacillales</taxon>
        <taxon>Paenibacillaceae</taxon>
        <taxon>Candidatus Reconcilbacillus</taxon>
    </lineage>
</organism>
<dbReference type="GO" id="GO:0051536">
    <property type="term" value="F:iron-sulfur cluster binding"/>
    <property type="evidence" value="ECO:0007669"/>
    <property type="project" value="UniProtKB-KW"/>
</dbReference>
<accession>A0A2A6E2F0</accession>
<dbReference type="InterPro" id="IPR058240">
    <property type="entry name" value="rSAM_sf"/>
</dbReference>
<dbReference type="SUPFAM" id="SSF102114">
    <property type="entry name" value="Radical SAM enzymes"/>
    <property type="match status" value="1"/>
</dbReference>
<name>A0A2A6E2F0_9BACL</name>
<evidence type="ECO:0000256" key="3">
    <source>
        <dbReference type="ARBA" id="ARBA00023014"/>
    </source>
</evidence>
<proteinExistence type="predicted"/>
<protein>
    <submittedName>
        <fullName evidence="6">Radical SAM protein</fullName>
    </submittedName>
</protein>
<reference evidence="6 7" key="1">
    <citation type="submission" date="2016-12" db="EMBL/GenBank/DDBJ databases">
        <title>Candidatus Reconcilibacillus cellulovorans genome.</title>
        <authorList>
            <person name="Kolinko S."/>
            <person name="Wu Y.-W."/>
            <person name="Tachea F."/>
            <person name="Denzel E."/>
            <person name="Hiras J."/>
            <person name="Baecker N."/>
            <person name="Chan L.J."/>
            <person name="Eichorst S.A."/>
            <person name="Frey D."/>
            <person name="Adams P.D."/>
            <person name="Pray T."/>
            <person name="Tanjore D."/>
            <person name="Petzold C.J."/>
            <person name="Gladden J.M."/>
            <person name="Simmons B.A."/>
            <person name="Singer S.W."/>
        </authorList>
    </citation>
    <scope>NUCLEOTIDE SEQUENCE [LARGE SCALE GENOMIC DNA]</scope>
    <source>
        <strain evidence="6">JTherm</strain>
    </source>
</reference>
<dbReference type="PANTHER" id="PTHR43432">
    <property type="entry name" value="SLR0285 PROTEIN"/>
    <property type="match status" value="1"/>
</dbReference>
<evidence type="ECO:0000313" key="7">
    <source>
        <dbReference type="Proteomes" id="UP000243688"/>
    </source>
</evidence>
<dbReference type="AlphaFoldDB" id="A0A2A6E2F0"/>
<dbReference type="InterPro" id="IPR007197">
    <property type="entry name" value="rSAM"/>
</dbReference>
<dbReference type="GO" id="GO:0003824">
    <property type="term" value="F:catalytic activity"/>
    <property type="evidence" value="ECO:0007669"/>
    <property type="project" value="InterPro"/>
</dbReference>
<keyword evidence="2" id="KW-0408">Iron</keyword>
<evidence type="ECO:0000256" key="2">
    <source>
        <dbReference type="ARBA" id="ARBA00023004"/>
    </source>
</evidence>
<dbReference type="EMBL" id="MOXJ01000007">
    <property type="protein sequence ID" value="PDO10989.1"/>
    <property type="molecule type" value="Genomic_DNA"/>
</dbReference>
<dbReference type="SMART" id="SM00729">
    <property type="entry name" value="Elp3"/>
    <property type="match status" value="1"/>
</dbReference>
<feature type="domain" description="Elp3/MiaA/NifB-like radical SAM core" evidence="5">
    <location>
        <begin position="25"/>
        <end position="259"/>
    </location>
</feature>
<dbReference type="PANTHER" id="PTHR43432:SF3">
    <property type="entry name" value="SLR0285 PROTEIN"/>
    <property type="match status" value="1"/>
</dbReference>
<dbReference type="InterPro" id="IPR040086">
    <property type="entry name" value="MJ0683-like"/>
</dbReference>
<comment type="caution">
    <text evidence="6">The sequence shown here is derived from an EMBL/GenBank/DDBJ whole genome shotgun (WGS) entry which is preliminary data.</text>
</comment>
<keyword evidence="1" id="KW-0479">Metal-binding</keyword>
<dbReference type="CDD" id="cd01335">
    <property type="entry name" value="Radical_SAM"/>
    <property type="match status" value="1"/>
</dbReference>
<evidence type="ECO:0000256" key="4">
    <source>
        <dbReference type="SAM" id="MobiDB-lite"/>
    </source>
</evidence>
<dbReference type="InterPro" id="IPR006638">
    <property type="entry name" value="Elp3/MiaA/NifB-like_rSAM"/>
</dbReference>
<gene>
    <name evidence="6" type="ORF">BLM47_04665</name>
</gene>
<sequence>MSDAVYEPIRVKTMLNAVRAPSMPFSWSMNPYKGCRHGCSFCYARYFHTYMGEKANDRFQNHIYVKENAAEALEAQLRRLASRPRGLAGVGPVAIGTATDPYQPREAKERITRRCLEVLAEYGISASITTRSPLVLRDADILRKLPSVTVNISVNTLNPAVWRAFEPHSPRPDKRLEAVRRLNDAGIRAGVFLAPILPLITDGKSCLNAVVERAAEAGAAFVAPSVLRLATPEVKAWFFRALRRYNARLVDRYADLYDRSAHPPASYRAAVLGAVEAALRRVGLPAGAAVDEAEPQDTASPATAASDESPADSGAQPVQLCLPI</sequence>